<dbReference type="RefSeq" id="WP_128296159.1">
    <property type="nucleotide sequence ID" value="NZ_BPND01000009.1"/>
</dbReference>
<protein>
    <submittedName>
        <fullName evidence="2">Uncharacterized protein</fullName>
    </submittedName>
</protein>
<sequence length="101" mass="10612">MQILLLGAGPHHDIAVSGNLITIGGLTVDCQAEQRQEQTTISLYQTGAGISTSGPGAFVATVVIPPQQWPAASEQSNEDKPVALEPLPLNPDTVTLTLWPK</sequence>
<evidence type="ECO:0000313" key="2">
    <source>
        <dbReference type="EMBL" id="GJA62292.1"/>
    </source>
</evidence>
<organism evidence="2 3">
    <name type="scientific">Aeromonas caviae</name>
    <name type="common">Aeromonas punctata</name>
    <dbReference type="NCBI Taxonomy" id="648"/>
    <lineage>
        <taxon>Bacteria</taxon>
        <taxon>Pseudomonadati</taxon>
        <taxon>Pseudomonadota</taxon>
        <taxon>Gammaproteobacteria</taxon>
        <taxon>Aeromonadales</taxon>
        <taxon>Aeromonadaceae</taxon>
        <taxon>Aeromonas</taxon>
    </lineage>
</organism>
<evidence type="ECO:0000313" key="3">
    <source>
        <dbReference type="Proteomes" id="UP000886934"/>
    </source>
</evidence>
<comment type="caution">
    <text evidence="2">The sequence shown here is derived from an EMBL/GenBank/DDBJ whole genome shotgun (WGS) entry which is preliminary data.</text>
</comment>
<accession>A0AA37CUX3</accession>
<dbReference type="AlphaFoldDB" id="A0AA37CUX3"/>
<gene>
    <name evidence="2" type="ORF">KAM351_09030</name>
</gene>
<proteinExistence type="predicted"/>
<dbReference type="Proteomes" id="UP000886934">
    <property type="component" value="Unassembled WGS sequence"/>
</dbReference>
<evidence type="ECO:0000256" key="1">
    <source>
        <dbReference type="SAM" id="MobiDB-lite"/>
    </source>
</evidence>
<dbReference type="EMBL" id="BPNN01000009">
    <property type="protein sequence ID" value="GJA62292.1"/>
    <property type="molecule type" value="Genomic_DNA"/>
</dbReference>
<reference evidence="2" key="1">
    <citation type="submission" date="2021-07" db="EMBL/GenBank/DDBJ databases">
        <title>Draft genome sequence of carbapenem-resistant Aeromonas spp. in Japan.</title>
        <authorList>
            <person name="Maehana S."/>
            <person name="Suzuki M."/>
            <person name="Kitasato H."/>
        </authorList>
    </citation>
    <scope>NUCLEOTIDE SEQUENCE</scope>
    <source>
        <strain evidence="2">KAM351</strain>
    </source>
</reference>
<feature type="region of interest" description="Disordered" evidence="1">
    <location>
        <begin position="69"/>
        <end position="88"/>
    </location>
</feature>
<name>A0AA37CUX3_AERCA</name>